<feature type="domain" description="STAS" evidence="6">
    <location>
        <begin position="447"/>
        <end position="566"/>
    </location>
</feature>
<dbReference type="PANTHER" id="PTHR11814">
    <property type="entry name" value="SULFATE TRANSPORTER"/>
    <property type="match status" value="1"/>
</dbReference>
<feature type="transmembrane region" description="Helical" evidence="5">
    <location>
        <begin position="62"/>
        <end position="78"/>
    </location>
</feature>
<dbReference type="CDD" id="cd07042">
    <property type="entry name" value="STAS_SulP_like_sulfate_transporter"/>
    <property type="match status" value="1"/>
</dbReference>
<feature type="transmembrane region" description="Helical" evidence="5">
    <location>
        <begin position="299"/>
        <end position="323"/>
    </location>
</feature>
<comment type="caution">
    <text evidence="7">The sequence shown here is derived from an EMBL/GenBank/DDBJ whole genome shotgun (WGS) entry which is preliminary data.</text>
</comment>
<evidence type="ECO:0000256" key="5">
    <source>
        <dbReference type="SAM" id="Phobius"/>
    </source>
</evidence>
<dbReference type="Pfam" id="PF00916">
    <property type="entry name" value="Sulfate_transp"/>
    <property type="match status" value="1"/>
</dbReference>
<evidence type="ECO:0000256" key="3">
    <source>
        <dbReference type="ARBA" id="ARBA00022989"/>
    </source>
</evidence>
<dbReference type="RefSeq" id="WP_115537424.1">
    <property type="nucleotide sequence ID" value="NZ_QRGA01000023.1"/>
</dbReference>
<dbReference type="SUPFAM" id="SSF52091">
    <property type="entry name" value="SpoIIaa-like"/>
    <property type="match status" value="1"/>
</dbReference>
<dbReference type="PROSITE" id="PS50801">
    <property type="entry name" value="STAS"/>
    <property type="match status" value="1"/>
</dbReference>
<dbReference type="InterPro" id="IPR011547">
    <property type="entry name" value="SLC26A/SulP_dom"/>
</dbReference>
<organism evidence="7 8">
    <name type="scientific">Trinickia dinghuensis</name>
    <dbReference type="NCBI Taxonomy" id="2291023"/>
    <lineage>
        <taxon>Bacteria</taxon>
        <taxon>Pseudomonadati</taxon>
        <taxon>Pseudomonadota</taxon>
        <taxon>Betaproteobacteria</taxon>
        <taxon>Burkholderiales</taxon>
        <taxon>Burkholderiaceae</taxon>
        <taxon>Trinickia</taxon>
    </lineage>
</organism>
<gene>
    <name evidence="7" type="ORF">DWV00_30980</name>
</gene>
<reference evidence="7 8" key="1">
    <citation type="submission" date="2018-08" db="EMBL/GenBank/DDBJ databases">
        <title>Paraburkholderia sp. DHOM06 isolated from forest soil.</title>
        <authorList>
            <person name="Gao Z.-H."/>
            <person name="Qiu L.-H."/>
        </authorList>
    </citation>
    <scope>NUCLEOTIDE SEQUENCE [LARGE SCALE GENOMIC DNA]</scope>
    <source>
        <strain evidence="7 8">DHOM06</strain>
    </source>
</reference>
<feature type="transmembrane region" description="Helical" evidence="5">
    <location>
        <begin position="335"/>
        <end position="352"/>
    </location>
</feature>
<evidence type="ECO:0000256" key="2">
    <source>
        <dbReference type="ARBA" id="ARBA00022692"/>
    </source>
</evidence>
<evidence type="ECO:0000313" key="8">
    <source>
        <dbReference type="Proteomes" id="UP000256838"/>
    </source>
</evidence>
<dbReference type="InterPro" id="IPR001902">
    <property type="entry name" value="SLC26A/SulP_fam"/>
</dbReference>
<evidence type="ECO:0000256" key="4">
    <source>
        <dbReference type="ARBA" id="ARBA00023136"/>
    </source>
</evidence>
<dbReference type="Proteomes" id="UP000256838">
    <property type="component" value="Unassembled WGS sequence"/>
</dbReference>
<evidence type="ECO:0000313" key="7">
    <source>
        <dbReference type="EMBL" id="RDU95035.1"/>
    </source>
</evidence>
<evidence type="ECO:0000259" key="6">
    <source>
        <dbReference type="PROSITE" id="PS50801"/>
    </source>
</evidence>
<dbReference type="OrthoDB" id="9177189at2"/>
<feature type="transmembrane region" description="Helical" evidence="5">
    <location>
        <begin position="213"/>
        <end position="230"/>
    </location>
</feature>
<dbReference type="GO" id="GO:0055085">
    <property type="term" value="P:transmembrane transport"/>
    <property type="evidence" value="ECO:0007669"/>
    <property type="project" value="InterPro"/>
</dbReference>
<dbReference type="InterPro" id="IPR036513">
    <property type="entry name" value="STAS_dom_sf"/>
</dbReference>
<feature type="transmembrane region" description="Helical" evidence="5">
    <location>
        <begin position="112"/>
        <end position="132"/>
    </location>
</feature>
<name>A0A3D8JQQ0_9BURK</name>
<sequence length="575" mass="60349">MTIDTGHAAAAHLQDPCQYAQPGAPTPPAQRAVKDALAGMSIAGLLLPEAVAYSGIANMPPQAGVVALLAGLTVYALLGRSRFAIVSSTSSSAAVLAATVGAQAGGGAAAHLAYAAALVCATGILFVLAGCARLGGMSDFVAKPVLRGFAFGLALTIAVKQLPTILGVSSHYGDVPRMAFDLARQLFAWNPHSVAVGGIALAILFALGRSARIPATLVVIVLGIGAGYFIDWHSWGMTVVGAIDVQDVRFGLPAFARTQWLQTIELGFALMLILYAESYGSIRSFALKHGDPMSANRDLVALGGANLVSALLQGMPVGAGYSASSANEAAGAQTRWAGLVAAIVVGLIVLFLRPQLARIPEPVLAAIVIYAVSHSLHPDVFRPYIVWRRDRLLTAAALLAVLLLGVLHGLLVAIGVSLLLTLRNFSVPMVSVLGRLRDSHDFVDLSKHADARPVDGVMILRPEEPLFFANADRVLSEARKLIGAQASVPGTVMLSLEETPDVDSTSIEALRIFSAELRAHGERLVLVRLKPRVLEVLGRAADETLPRDALHELSVDECVQSVLAQLPRLQVPQQG</sequence>
<keyword evidence="8" id="KW-1185">Reference proteome</keyword>
<feature type="transmembrane region" description="Helical" evidence="5">
    <location>
        <begin position="396"/>
        <end position="420"/>
    </location>
</feature>
<keyword evidence="2 5" id="KW-0812">Transmembrane</keyword>
<dbReference type="Pfam" id="PF01740">
    <property type="entry name" value="STAS"/>
    <property type="match status" value="1"/>
</dbReference>
<keyword evidence="3 5" id="KW-1133">Transmembrane helix</keyword>
<dbReference type="AlphaFoldDB" id="A0A3D8JQQ0"/>
<accession>A0A3D8JQQ0</accession>
<comment type="subcellular location">
    <subcellularLocation>
        <location evidence="1">Membrane</location>
        <topology evidence="1">Multi-pass membrane protein</topology>
    </subcellularLocation>
</comment>
<dbReference type="EMBL" id="QRGA01000023">
    <property type="protein sequence ID" value="RDU95035.1"/>
    <property type="molecule type" value="Genomic_DNA"/>
</dbReference>
<dbReference type="GO" id="GO:0016020">
    <property type="term" value="C:membrane"/>
    <property type="evidence" value="ECO:0007669"/>
    <property type="project" value="UniProtKB-SubCell"/>
</dbReference>
<proteinExistence type="predicted"/>
<dbReference type="InterPro" id="IPR002645">
    <property type="entry name" value="STAS_dom"/>
</dbReference>
<evidence type="ECO:0000256" key="1">
    <source>
        <dbReference type="ARBA" id="ARBA00004141"/>
    </source>
</evidence>
<protein>
    <submittedName>
        <fullName evidence="7">SulP family inorganic anion transporter</fullName>
    </submittedName>
</protein>
<dbReference type="Gene3D" id="3.30.750.24">
    <property type="entry name" value="STAS domain"/>
    <property type="match status" value="1"/>
</dbReference>
<feature type="transmembrane region" description="Helical" evidence="5">
    <location>
        <begin position="186"/>
        <end position="206"/>
    </location>
</feature>
<feature type="transmembrane region" description="Helical" evidence="5">
    <location>
        <begin position="85"/>
        <end position="106"/>
    </location>
</feature>
<feature type="transmembrane region" description="Helical" evidence="5">
    <location>
        <begin position="144"/>
        <end position="166"/>
    </location>
</feature>
<keyword evidence="4 5" id="KW-0472">Membrane</keyword>
<feature type="transmembrane region" description="Helical" evidence="5">
    <location>
        <begin position="260"/>
        <end position="278"/>
    </location>
</feature>